<dbReference type="SUPFAM" id="SSF57302">
    <property type="entry name" value="Snake toxin-like"/>
    <property type="match status" value="1"/>
</dbReference>
<dbReference type="GO" id="GO:0030431">
    <property type="term" value="P:sleep"/>
    <property type="evidence" value="ECO:0007669"/>
    <property type="project" value="InterPro"/>
</dbReference>
<dbReference type="Pfam" id="PF17064">
    <property type="entry name" value="QVR"/>
    <property type="match status" value="1"/>
</dbReference>
<dbReference type="PANTHER" id="PTHR33562">
    <property type="entry name" value="ATILLA, ISOFORM B-RELATED-RELATED"/>
    <property type="match status" value="1"/>
</dbReference>
<keyword evidence="1 3" id="KW-0732">Signal</keyword>
<feature type="chain" id="PRO_5021759995" evidence="3">
    <location>
        <begin position="22"/>
        <end position="119"/>
    </location>
</feature>
<protein>
    <submittedName>
        <fullName evidence="4">Uncharacterized protein</fullName>
    </submittedName>
</protein>
<dbReference type="Proteomes" id="UP000318571">
    <property type="component" value="Chromosome 4"/>
</dbReference>
<dbReference type="AlphaFoldDB" id="A0A553NQ89"/>
<reference evidence="4 5" key="1">
    <citation type="journal article" date="2018" name="Nat. Ecol. Evol.">
        <title>Genomic signatures of mitonuclear coevolution across populations of Tigriopus californicus.</title>
        <authorList>
            <person name="Barreto F.S."/>
            <person name="Watson E.T."/>
            <person name="Lima T.G."/>
            <person name="Willett C.S."/>
            <person name="Edmands S."/>
            <person name="Li W."/>
            <person name="Burton R.S."/>
        </authorList>
    </citation>
    <scope>NUCLEOTIDE SEQUENCE [LARGE SCALE GENOMIC DNA]</scope>
    <source>
        <strain evidence="4 5">San Diego</strain>
    </source>
</reference>
<dbReference type="InterPro" id="IPR045860">
    <property type="entry name" value="Snake_toxin-like_sf"/>
</dbReference>
<evidence type="ECO:0000313" key="4">
    <source>
        <dbReference type="EMBL" id="TRY67611.1"/>
    </source>
</evidence>
<name>A0A553NQ89_TIGCA</name>
<accession>A0A553NQ89</accession>
<dbReference type="OMA" id="TISCVCE"/>
<keyword evidence="2" id="KW-0325">Glycoprotein</keyword>
<evidence type="ECO:0000256" key="2">
    <source>
        <dbReference type="ARBA" id="ARBA00023180"/>
    </source>
</evidence>
<feature type="signal peptide" evidence="3">
    <location>
        <begin position="1"/>
        <end position="21"/>
    </location>
</feature>
<sequence>MKLLVLSSLLVIFAIFGSVESLQCYTCISGTGRDCTDISQAEASECRAGELHCTKIVLGNDVTRACFTGRKSQETGCKQNGGTISCVCEGDLCNGATSMKAISLALSIPLALLVAALLH</sequence>
<evidence type="ECO:0000313" key="5">
    <source>
        <dbReference type="Proteomes" id="UP000318571"/>
    </source>
</evidence>
<evidence type="ECO:0000256" key="1">
    <source>
        <dbReference type="ARBA" id="ARBA00022729"/>
    </source>
</evidence>
<organism evidence="4 5">
    <name type="scientific">Tigriopus californicus</name>
    <name type="common">Marine copepod</name>
    <dbReference type="NCBI Taxonomy" id="6832"/>
    <lineage>
        <taxon>Eukaryota</taxon>
        <taxon>Metazoa</taxon>
        <taxon>Ecdysozoa</taxon>
        <taxon>Arthropoda</taxon>
        <taxon>Crustacea</taxon>
        <taxon>Multicrustacea</taxon>
        <taxon>Hexanauplia</taxon>
        <taxon>Copepoda</taxon>
        <taxon>Harpacticoida</taxon>
        <taxon>Harpacticidae</taxon>
        <taxon>Tigriopus</taxon>
    </lineage>
</organism>
<gene>
    <name evidence="4" type="ORF">TCAL_02729</name>
</gene>
<keyword evidence="5" id="KW-1185">Reference proteome</keyword>
<dbReference type="GO" id="GO:0032222">
    <property type="term" value="P:regulation of synaptic transmission, cholinergic"/>
    <property type="evidence" value="ECO:0007669"/>
    <property type="project" value="InterPro"/>
</dbReference>
<comment type="caution">
    <text evidence="4">The sequence shown here is derived from an EMBL/GenBank/DDBJ whole genome shotgun (WGS) entry which is preliminary data.</text>
</comment>
<dbReference type="Gene3D" id="2.10.60.10">
    <property type="entry name" value="CD59"/>
    <property type="match status" value="1"/>
</dbReference>
<dbReference type="InterPro" id="IPR050975">
    <property type="entry name" value="Sleep_regulator"/>
</dbReference>
<dbReference type="InterPro" id="IPR031424">
    <property type="entry name" value="QVR-like"/>
</dbReference>
<dbReference type="EMBL" id="VCGU01000011">
    <property type="protein sequence ID" value="TRY67611.1"/>
    <property type="molecule type" value="Genomic_DNA"/>
</dbReference>
<proteinExistence type="predicted"/>
<evidence type="ECO:0000256" key="3">
    <source>
        <dbReference type="SAM" id="SignalP"/>
    </source>
</evidence>